<evidence type="ECO:0000313" key="2">
    <source>
        <dbReference type="EMBL" id="MCQ5153344.1"/>
    </source>
</evidence>
<sequence length="318" mass="36944">MNELSAEYIKAAELDRRIKTSAQLAQQSLYDMCMGFKEMRDSRLYKELGYSEFNDYCKSETGFSDRQVYNYISIVEKLPKELVNSSSLIGVKKLTLLTKLSEDERSELTENTDLENTSVRELEEKVKQLKIKADKADMLSHRLEDMNNICDTISKQRDKADRRIRQLEAEIKELESRPIEVAVETDSKEVANLKDAMRRVDLDWSEKYSKLEEDSLKDRRELLQKAEQAEKDKQDKLSQLREELDRTKAEYEKKLSGKTEITSTQDDKAIFKAYLSTAVDSVTRLVDFVNEHNDSDNYGLFTQKARQLADIINSKLEV</sequence>
<proteinExistence type="predicted"/>
<dbReference type="EMBL" id="JANGCN010000017">
    <property type="protein sequence ID" value="MCQ5153344.1"/>
    <property type="molecule type" value="Genomic_DNA"/>
</dbReference>
<keyword evidence="1" id="KW-0175">Coiled coil</keyword>
<evidence type="ECO:0000313" key="3">
    <source>
        <dbReference type="Proteomes" id="UP001206236"/>
    </source>
</evidence>
<dbReference type="Proteomes" id="UP001206236">
    <property type="component" value="Unassembled WGS sequence"/>
</dbReference>
<gene>
    <name evidence="2" type="ORF">NE632_08465</name>
</gene>
<evidence type="ECO:0008006" key="4">
    <source>
        <dbReference type="Google" id="ProtNLM"/>
    </source>
</evidence>
<feature type="coiled-coil region" evidence="1">
    <location>
        <begin position="212"/>
        <end position="257"/>
    </location>
</feature>
<feature type="coiled-coil region" evidence="1">
    <location>
        <begin position="119"/>
        <end position="177"/>
    </location>
</feature>
<accession>A0AAW5KIC2</accession>
<evidence type="ECO:0000256" key="1">
    <source>
        <dbReference type="SAM" id="Coils"/>
    </source>
</evidence>
<dbReference type="AlphaFoldDB" id="A0AAW5KIC2"/>
<dbReference type="RefSeq" id="WP_256322113.1">
    <property type="nucleotide sequence ID" value="NZ_JANGCN010000017.1"/>
</dbReference>
<name>A0AAW5KIC2_9FIRM</name>
<protein>
    <recommendedName>
        <fullName evidence="4">DUF3102 domain-containing protein</fullName>
    </recommendedName>
</protein>
<reference evidence="2" key="1">
    <citation type="submission" date="2022-06" db="EMBL/GenBank/DDBJ databases">
        <title>Isolation of gut microbiota from human fecal samples.</title>
        <authorList>
            <person name="Pamer E.G."/>
            <person name="Barat B."/>
            <person name="Waligurski E."/>
            <person name="Medina S."/>
            <person name="Paddock L."/>
            <person name="Mostad J."/>
        </authorList>
    </citation>
    <scope>NUCLEOTIDE SEQUENCE</scope>
    <source>
        <strain evidence="2">DFI.5.57</strain>
    </source>
</reference>
<organism evidence="2 3">
    <name type="scientific">Ruminococcus bicirculans</name>
    <name type="common">ex Wegman et al. 2014</name>
    <dbReference type="NCBI Taxonomy" id="1160721"/>
    <lineage>
        <taxon>Bacteria</taxon>
        <taxon>Bacillati</taxon>
        <taxon>Bacillota</taxon>
        <taxon>Clostridia</taxon>
        <taxon>Eubacteriales</taxon>
        <taxon>Oscillospiraceae</taxon>
        <taxon>Ruminococcus</taxon>
    </lineage>
</organism>
<comment type="caution">
    <text evidence="2">The sequence shown here is derived from an EMBL/GenBank/DDBJ whole genome shotgun (WGS) entry which is preliminary data.</text>
</comment>